<dbReference type="PANTHER" id="PTHR40866:SF1">
    <property type="entry name" value="BED-TYPE DOMAIN-CONTAINING PROTEIN"/>
    <property type="match status" value="1"/>
</dbReference>
<dbReference type="PANTHER" id="PTHR40866">
    <property type="entry name" value="BED-TYPE DOMAIN-CONTAINING PROTEIN"/>
    <property type="match status" value="1"/>
</dbReference>
<organism evidence="1 2">
    <name type="scientific">Aphanomyces astaci</name>
    <name type="common">Crayfish plague agent</name>
    <dbReference type="NCBI Taxonomy" id="112090"/>
    <lineage>
        <taxon>Eukaryota</taxon>
        <taxon>Sar</taxon>
        <taxon>Stramenopiles</taxon>
        <taxon>Oomycota</taxon>
        <taxon>Saprolegniomycetes</taxon>
        <taxon>Saprolegniales</taxon>
        <taxon>Verrucalvaceae</taxon>
        <taxon>Aphanomyces</taxon>
    </lineage>
</organism>
<sequence length="204" mass="22793">MSRLQHCTTTLKAAMEEVIKAVESKLAVELPQVFGLSLDGKRHFCAIFASYCNGNTCVIPLLAMSPSLKEDNLDANSHVDFIKSTLSFYDKAASDIAFITADNCPTNASIATSHKFNLAMQSYLADYEDALKAIHILMIRLGCQRPLGDQYVELLLFLSKVASVRDVLLHRDLNEKVTYHLDQLVMFESVTKKLHQPEVHAAYK</sequence>
<dbReference type="AlphaFoldDB" id="A0A397AY68"/>
<accession>A0A397AY68</accession>
<comment type="caution">
    <text evidence="1">The sequence shown here is derived from an EMBL/GenBank/DDBJ whole genome shotgun (WGS) entry which is preliminary data.</text>
</comment>
<dbReference type="Proteomes" id="UP000265427">
    <property type="component" value="Unassembled WGS sequence"/>
</dbReference>
<protein>
    <recommendedName>
        <fullName evidence="3">DUF659 domain-containing protein</fullName>
    </recommendedName>
</protein>
<name>A0A397AY68_APHAT</name>
<proteinExistence type="predicted"/>
<evidence type="ECO:0008006" key="3">
    <source>
        <dbReference type="Google" id="ProtNLM"/>
    </source>
</evidence>
<dbReference type="EMBL" id="QUSZ01005200">
    <property type="protein sequence ID" value="RHY10819.1"/>
    <property type="molecule type" value="Genomic_DNA"/>
</dbReference>
<evidence type="ECO:0000313" key="1">
    <source>
        <dbReference type="EMBL" id="RHY10819.1"/>
    </source>
</evidence>
<dbReference type="VEuPathDB" id="FungiDB:H257_03266"/>
<reference evidence="1 2" key="1">
    <citation type="submission" date="2018-08" db="EMBL/GenBank/DDBJ databases">
        <title>Aphanomyces genome sequencing and annotation.</title>
        <authorList>
            <person name="Minardi D."/>
            <person name="Oidtmann B."/>
            <person name="Van Der Giezen M."/>
            <person name="Studholme D.J."/>
        </authorList>
    </citation>
    <scope>NUCLEOTIDE SEQUENCE [LARGE SCALE GENOMIC DNA]</scope>
    <source>
        <strain evidence="1 2">Kv</strain>
    </source>
</reference>
<evidence type="ECO:0000313" key="2">
    <source>
        <dbReference type="Proteomes" id="UP000265427"/>
    </source>
</evidence>
<gene>
    <name evidence="1" type="ORF">DYB36_013423</name>
</gene>